<evidence type="ECO:0000256" key="2">
    <source>
        <dbReference type="ARBA" id="ARBA00006597"/>
    </source>
</evidence>
<sequence>MDWRELANCRGMDPDLFFPVGNSSSVAALVQIDEAKAVCSSCPVAQQCLDWAMHVDPVEGIWGGTTEAERRAKRRRALAYRNTARTAA</sequence>
<dbReference type="Pfam" id="PF02467">
    <property type="entry name" value="Whib"/>
    <property type="match status" value="1"/>
</dbReference>
<dbReference type="PANTHER" id="PTHR38839:SF6">
    <property type="entry name" value="TRANSCRIPTIONAL REGULATOR WHIB1"/>
    <property type="match status" value="1"/>
</dbReference>
<keyword evidence="4 11" id="KW-0479">Metal-binding</keyword>
<protein>
    <recommendedName>
        <fullName evidence="11">Transcriptional regulator WhiB</fullName>
    </recommendedName>
</protein>
<dbReference type="GO" id="GO:0045454">
    <property type="term" value="P:cell redox homeostasis"/>
    <property type="evidence" value="ECO:0007669"/>
    <property type="project" value="TreeGrafter"/>
</dbReference>
<dbReference type="GO" id="GO:0047134">
    <property type="term" value="F:protein-disulfide reductase [NAD(P)H] activity"/>
    <property type="evidence" value="ECO:0007669"/>
    <property type="project" value="TreeGrafter"/>
</dbReference>
<evidence type="ECO:0000256" key="4">
    <source>
        <dbReference type="ARBA" id="ARBA00022723"/>
    </source>
</evidence>
<evidence type="ECO:0000259" key="12">
    <source>
        <dbReference type="PROSITE" id="PS51674"/>
    </source>
</evidence>
<evidence type="ECO:0000256" key="8">
    <source>
        <dbReference type="ARBA" id="ARBA00023125"/>
    </source>
</evidence>
<evidence type="ECO:0000256" key="3">
    <source>
        <dbReference type="ARBA" id="ARBA00022485"/>
    </source>
</evidence>
<dbReference type="PROSITE" id="PS51674">
    <property type="entry name" value="4FE4S_WBL"/>
    <property type="match status" value="1"/>
</dbReference>
<evidence type="ECO:0000256" key="11">
    <source>
        <dbReference type="HAMAP-Rule" id="MF_01479"/>
    </source>
</evidence>
<keyword evidence="7 11" id="KW-0805">Transcription regulation</keyword>
<dbReference type="GO" id="GO:0046872">
    <property type="term" value="F:metal ion binding"/>
    <property type="evidence" value="ECO:0007669"/>
    <property type="project" value="UniProtKB-KW"/>
</dbReference>
<keyword evidence="3 11" id="KW-0004">4Fe-4S</keyword>
<comment type="similarity">
    <text evidence="2 11">Belongs to the WhiB family.</text>
</comment>
<keyword evidence="6 11" id="KW-0411">Iron-sulfur</keyword>
<keyword evidence="11" id="KW-0963">Cytoplasm</keyword>
<dbReference type="EMBL" id="BMQA01000067">
    <property type="protein sequence ID" value="GGJ61399.1"/>
    <property type="molecule type" value="Genomic_DNA"/>
</dbReference>
<comment type="function">
    <text evidence="11">Acts as a transcriptional regulator. Probably redox-responsive. The apo- but not holo-form probably binds DNA.</text>
</comment>
<dbReference type="RefSeq" id="WP_189316679.1">
    <property type="nucleotide sequence ID" value="NZ_BMQA01000067.1"/>
</dbReference>
<proteinExistence type="inferred from homology"/>
<dbReference type="GO" id="GO:0051539">
    <property type="term" value="F:4 iron, 4 sulfur cluster binding"/>
    <property type="evidence" value="ECO:0007669"/>
    <property type="project" value="UniProtKB-UniRule"/>
</dbReference>
<accession>A0A917UJK9</accession>
<comment type="subcellular location">
    <subcellularLocation>
        <location evidence="1 11">Cytoplasm</location>
    </subcellularLocation>
</comment>
<evidence type="ECO:0000256" key="6">
    <source>
        <dbReference type="ARBA" id="ARBA00023014"/>
    </source>
</evidence>
<comment type="caution">
    <text evidence="13">The sequence shown here is derived from an EMBL/GenBank/DDBJ whole genome shotgun (WGS) entry which is preliminary data.</text>
</comment>
<evidence type="ECO:0000256" key="1">
    <source>
        <dbReference type="ARBA" id="ARBA00004496"/>
    </source>
</evidence>
<reference evidence="13" key="1">
    <citation type="journal article" date="2014" name="Int. J. Syst. Evol. Microbiol.">
        <title>Complete genome sequence of Corynebacterium casei LMG S-19264T (=DSM 44701T), isolated from a smear-ripened cheese.</title>
        <authorList>
            <consortium name="US DOE Joint Genome Institute (JGI-PGF)"/>
            <person name="Walter F."/>
            <person name="Albersmeier A."/>
            <person name="Kalinowski J."/>
            <person name="Ruckert C."/>
        </authorList>
    </citation>
    <scope>NUCLEOTIDE SEQUENCE</scope>
    <source>
        <strain evidence="13">JCM 3086</strain>
    </source>
</reference>
<dbReference type="GO" id="GO:0005737">
    <property type="term" value="C:cytoplasm"/>
    <property type="evidence" value="ECO:0007669"/>
    <property type="project" value="UniProtKB-SubCell"/>
</dbReference>
<dbReference type="InterPro" id="IPR034768">
    <property type="entry name" value="4FE4S_WBL"/>
</dbReference>
<comment type="cofactor">
    <cofactor evidence="11">
        <name>[4Fe-4S] cluster</name>
        <dbReference type="ChEBI" id="CHEBI:49883"/>
    </cofactor>
    <text evidence="11">Binds 1 [4Fe-4S] cluster per subunit. Following nitrosylation of the [4Fe-4S] cluster binds 1 [4Fe-8(NO)] cluster per subunit.</text>
</comment>
<dbReference type="AlphaFoldDB" id="A0A917UJK9"/>
<keyword evidence="8 11" id="KW-0238">DNA-binding</keyword>
<dbReference type="GO" id="GO:0003677">
    <property type="term" value="F:DNA binding"/>
    <property type="evidence" value="ECO:0007669"/>
    <property type="project" value="UniProtKB-UniRule"/>
</dbReference>
<name>A0A917UJK9_9ACTN</name>
<feature type="binding site" evidence="11">
    <location>
        <position position="42"/>
    </location>
    <ligand>
        <name>[4Fe-4S] cluster</name>
        <dbReference type="ChEBI" id="CHEBI:49883"/>
    </ligand>
</feature>
<reference evidence="13" key="2">
    <citation type="submission" date="2020-09" db="EMBL/GenBank/DDBJ databases">
        <authorList>
            <person name="Sun Q."/>
            <person name="Ohkuma M."/>
        </authorList>
    </citation>
    <scope>NUCLEOTIDE SEQUENCE</scope>
    <source>
        <strain evidence="13">JCM 3086</strain>
    </source>
</reference>
<dbReference type="GO" id="GO:0035731">
    <property type="term" value="F:dinitrosyl-iron complex binding"/>
    <property type="evidence" value="ECO:0007669"/>
    <property type="project" value="UniProtKB-UniRule"/>
</dbReference>
<dbReference type="GO" id="GO:0045892">
    <property type="term" value="P:negative regulation of DNA-templated transcription"/>
    <property type="evidence" value="ECO:0007669"/>
    <property type="project" value="TreeGrafter"/>
</dbReference>
<gene>
    <name evidence="11 13" type="primary">whiB</name>
    <name evidence="13" type="ORF">GCM10010121_084950</name>
</gene>
<dbReference type="PANTHER" id="PTHR38839">
    <property type="entry name" value="TRANSCRIPTIONAL REGULATOR WHID-RELATED"/>
    <property type="match status" value="1"/>
</dbReference>
<keyword evidence="5 11" id="KW-0408">Iron</keyword>
<feature type="binding site" evidence="11">
    <location>
        <position position="39"/>
    </location>
    <ligand>
        <name>[4Fe-4S] cluster</name>
        <dbReference type="ChEBI" id="CHEBI:49883"/>
    </ligand>
</feature>
<keyword evidence="14" id="KW-1185">Reference proteome</keyword>
<feature type="domain" description="4Fe-4S Wbl-type" evidence="12">
    <location>
        <begin position="8"/>
        <end position="72"/>
    </location>
</feature>
<evidence type="ECO:0000313" key="14">
    <source>
        <dbReference type="Proteomes" id="UP000657574"/>
    </source>
</evidence>
<comment type="PTM">
    <text evidence="11">Upon Fe-S cluster removal intramolecular disulfide bonds are formed.</text>
</comment>
<feature type="binding site" evidence="11">
    <location>
        <position position="9"/>
    </location>
    <ligand>
        <name>[4Fe-4S] cluster</name>
        <dbReference type="ChEBI" id="CHEBI:49883"/>
    </ligand>
</feature>
<evidence type="ECO:0000256" key="10">
    <source>
        <dbReference type="ARBA" id="ARBA00023163"/>
    </source>
</evidence>
<evidence type="ECO:0000313" key="13">
    <source>
        <dbReference type="EMBL" id="GGJ61399.1"/>
    </source>
</evidence>
<feature type="binding site" evidence="11">
    <location>
        <position position="48"/>
    </location>
    <ligand>
        <name>[4Fe-4S] cluster</name>
        <dbReference type="ChEBI" id="CHEBI:49883"/>
    </ligand>
</feature>
<evidence type="ECO:0000256" key="9">
    <source>
        <dbReference type="ARBA" id="ARBA00023157"/>
    </source>
</evidence>
<evidence type="ECO:0000256" key="5">
    <source>
        <dbReference type="ARBA" id="ARBA00023004"/>
    </source>
</evidence>
<dbReference type="Proteomes" id="UP000657574">
    <property type="component" value="Unassembled WGS sequence"/>
</dbReference>
<evidence type="ECO:0000256" key="7">
    <source>
        <dbReference type="ARBA" id="ARBA00023015"/>
    </source>
</evidence>
<keyword evidence="9 11" id="KW-1015">Disulfide bond</keyword>
<dbReference type="HAMAP" id="MF_01479">
    <property type="entry name" value="WhiB"/>
    <property type="match status" value="1"/>
</dbReference>
<organism evidence="13 14">
    <name type="scientific">Streptomyces brasiliensis</name>
    <dbReference type="NCBI Taxonomy" id="1954"/>
    <lineage>
        <taxon>Bacteria</taxon>
        <taxon>Bacillati</taxon>
        <taxon>Actinomycetota</taxon>
        <taxon>Actinomycetes</taxon>
        <taxon>Kitasatosporales</taxon>
        <taxon>Streptomycetaceae</taxon>
        <taxon>Streptomyces</taxon>
    </lineage>
</organism>
<keyword evidence="10 11" id="KW-0804">Transcription</keyword>
<comment type="PTM">
    <text evidence="11">The Fe-S cluster can be nitrosylated by nitric oxide (NO).</text>
</comment>
<dbReference type="InterPro" id="IPR003482">
    <property type="entry name" value="Whib"/>
</dbReference>